<evidence type="ECO:0000313" key="1">
    <source>
        <dbReference type="EMBL" id="QKM68989.1"/>
    </source>
</evidence>
<evidence type="ECO:0000313" key="2">
    <source>
        <dbReference type="Proteomes" id="UP000005940"/>
    </source>
</evidence>
<dbReference type="Proteomes" id="UP000005940">
    <property type="component" value="Chromosome"/>
</dbReference>
<proteinExistence type="predicted"/>
<protein>
    <recommendedName>
        <fullName evidence="3">Secreted protein</fullName>
    </recommendedName>
</protein>
<accession>I2N170</accession>
<reference evidence="1 2" key="1">
    <citation type="journal article" date="2012" name="J. Bacteriol.">
        <title>Draft genome of Streptomyces tsukubaensis NRRL 18488, the producer of the clinically important immunosuppressant tacrolimus (FK506).</title>
        <authorList>
            <person name="Barreiro C."/>
            <person name="Prieto C."/>
            <person name="Sola-Landa A."/>
            <person name="Solera E."/>
            <person name="Martinez-Castro M."/>
            <person name="Perez-Redondo R."/>
            <person name="Garcia-Estrada C."/>
            <person name="Aparicio J.F."/>
            <person name="Fernandez-Martinez L.T."/>
            <person name="Santos-Aberturas J."/>
            <person name="Salehi-Najafabadi Z."/>
            <person name="Rodriguez-Garcia A."/>
            <person name="Tauch A."/>
            <person name="Martin J.F."/>
        </authorList>
    </citation>
    <scope>NUCLEOTIDE SEQUENCE [LARGE SCALE GENOMIC DNA]</scope>
    <source>
        <strain evidence="2">DSM 42081 / NBRC 108919 / NRRL 18488 / 9993</strain>
    </source>
</reference>
<organism evidence="1 2">
    <name type="scientific">Streptomyces tsukubensis (strain DSM 42081 / NBRC 108919 / NRRL 18488 / 9993)</name>
    <dbReference type="NCBI Taxonomy" id="1114943"/>
    <lineage>
        <taxon>Bacteria</taxon>
        <taxon>Bacillati</taxon>
        <taxon>Actinomycetota</taxon>
        <taxon>Actinomycetes</taxon>
        <taxon>Kitasatosporales</taxon>
        <taxon>Streptomycetaceae</taxon>
        <taxon>Streptomyces</taxon>
    </lineage>
</organism>
<gene>
    <name evidence="1" type="ORF">STSU_019315</name>
</gene>
<name>I2N170_STRT9</name>
<dbReference type="EMBL" id="CP029159">
    <property type="protein sequence ID" value="QKM68989.1"/>
    <property type="molecule type" value="Genomic_DNA"/>
</dbReference>
<dbReference type="AlphaFoldDB" id="I2N170"/>
<keyword evidence="2" id="KW-1185">Reference proteome</keyword>
<sequence>MALLAVAGSVTYSAVSAEGADRTVETDLWAEGLPAELTDDPAGDLDRGRTDTPLRRMLLPVPETHRLGPEPVPFDDNDGELDARGTVRLMKQQQQGLTVTGRRQFETAVDRMGLQGMVWRTYVRREVGQDVAKVQIVRLKDGKGARTLYALQTGLLKIVELEKGPVVEGHRNVSCFKGAPGGPQEGSDLTVFVCHAYRADTVVSVEFSGHWTLYPSVVAEFVKKQLDHIASPGEYV</sequence>
<evidence type="ECO:0008006" key="3">
    <source>
        <dbReference type="Google" id="ProtNLM"/>
    </source>
</evidence>